<evidence type="ECO:0000256" key="1">
    <source>
        <dbReference type="ARBA" id="ARBA00004370"/>
    </source>
</evidence>
<evidence type="ECO:0000256" key="4">
    <source>
        <dbReference type="SAM" id="MobiDB-lite"/>
    </source>
</evidence>
<keyword evidence="6" id="KW-1185">Reference proteome</keyword>
<dbReference type="AlphaFoldDB" id="A0A9Q0FM42"/>
<evidence type="ECO:0008006" key="7">
    <source>
        <dbReference type="Google" id="ProtNLM"/>
    </source>
</evidence>
<reference evidence="5" key="1">
    <citation type="submission" date="2022-02" db="EMBL/GenBank/DDBJ databases">
        <authorList>
            <person name="Henning P.M."/>
            <person name="McCubbin A.G."/>
            <person name="Shore J.S."/>
        </authorList>
    </citation>
    <scope>NUCLEOTIDE SEQUENCE</scope>
    <source>
        <strain evidence="5">F60SS</strain>
        <tissue evidence="5">Leaves</tissue>
    </source>
</reference>
<feature type="region of interest" description="Disordered" evidence="4">
    <location>
        <begin position="72"/>
        <end position="94"/>
    </location>
</feature>
<dbReference type="Gene3D" id="1.10.510.10">
    <property type="entry name" value="Transferase(Phosphotransferase) domain 1"/>
    <property type="match status" value="1"/>
</dbReference>
<comment type="caution">
    <text evidence="5">The sequence shown here is derived from an EMBL/GenBank/DDBJ whole genome shotgun (WGS) entry which is preliminary data.</text>
</comment>
<dbReference type="GO" id="GO:0016020">
    <property type="term" value="C:membrane"/>
    <property type="evidence" value="ECO:0007669"/>
    <property type="project" value="UniProtKB-SubCell"/>
</dbReference>
<accession>A0A9Q0FM42</accession>
<sequence length="313" mass="34767">MSCLDPVLLVVDGDGRWSWWSCRLVRRAVVVSCPAAAAVYGDGACVFLWRRAELRRQKAGLKRQRGEAKWRWQHRRGDSDEATSRTEDSPDVLPRSSAARRRRCWPLVVVELSAGEACGGRVASSGDCSLWGRRLRLPVAVSRAAAAEGWAQEAKRRSKVAVAVEQRSSSGYLYKLLKDQEAEASNAVVEAVYGKVVNIPMVFLEGKLHSPFDIYSLGIVMLEMMTGQNPVDRTGPGEVHFILWAHPALMAAPENHEYAEFATFARPLLDAGFPQDRFIAVMNIVKRCLPRQPEDRTDITQVVQALQAILDGP</sequence>
<feature type="compositionally biased region" description="Basic and acidic residues" evidence="4">
    <location>
        <begin position="72"/>
        <end position="88"/>
    </location>
</feature>
<keyword evidence="2" id="KW-0723">Serine/threonine-protein kinase</keyword>
<dbReference type="GO" id="GO:0004674">
    <property type="term" value="F:protein serine/threonine kinase activity"/>
    <property type="evidence" value="ECO:0007669"/>
    <property type="project" value="UniProtKB-KW"/>
</dbReference>
<evidence type="ECO:0000256" key="3">
    <source>
        <dbReference type="ARBA" id="ARBA00023136"/>
    </source>
</evidence>
<gene>
    <name evidence="5" type="ORF">Tsubulata_010749</name>
</gene>
<evidence type="ECO:0000256" key="2">
    <source>
        <dbReference type="ARBA" id="ARBA00022527"/>
    </source>
</evidence>
<comment type="subcellular location">
    <subcellularLocation>
        <location evidence="1">Membrane</location>
    </subcellularLocation>
</comment>
<dbReference type="SUPFAM" id="SSF56112">
    <property type="entry name" value="Protein kinase-like (PK-like)"/>
    <property type="match status" value="1"/>
</dbReference>
<evidence type="ECO:0000313" key="6">
    <source>
        <dbReference type="Proteomes" id="UP001141552"/>
    </source>
</evidence>
<keyword evidence="2" id="KW-0808">Transferase</keyword>
<dbReference type="PANTHER" id="PTHR47985">
    <property type="entry name" value="OS07G0668900 PROTEIN"/>
    <property type="match status" value="1"/>
</dbReference>
<dbReference type="Proteomes" id="UP001141552">
    <property type="component" value="Unassembled WGS sequence"/>
</dbReference>
<dbReference type="InterPro" id="IPR011009">
    <property type="entry name" value="Kinase-like_dom_sf"/>
</dbReference>
<reference evidence="5" key="2">
    <citation type="journal article" date="2023" name="Plants (Basel)">
        <title>Annotation of the Turnera subulata (Passifloraceae) Draft Genome Reveals the S-Locus Evolved after the Divergence of Turneroideae from Passifloroideae in a Stepwise Manner.</title>
        <authorList>
            <person name="Henning P.M."/>
            <person name="Roalson E.H."/>
            <person name="Mir W."/>
            <person name="McCubbin A.G."/>
            <person name="Shore J.S."/>
        </authorList>
    </citation>
    <scope>NUCLEOTIDE SEQUENCE</scope>
    <source>
        <strain evidence="5">F60SS</strain>
    </source>
</reference>
<proteinExistence type="predicted"/>
<dbReference type="PANTHER" id="PTHR47985:SF44">
    <property type="entry name" value="SERINE_THREONINE-PROTEIN KINASE PBS1"/>
    <property type="match status" value="1"/>
</dbReference>
<protein>
    <recommendedName>
        <fullName evidence="7">Protein kinase domain-containing protein</fullName>
    </recommendedName>
</protein>
<keyword evidence="3" id="KW-0472">Membrane</keyword>
<name>A0A9Q0FM42_9ROSI</name>
<organism evidence="5 6">
    <name type="scientific">Turnera subulata</name>
    <dbReference type="NCBI Taxonomy" id="218843"/>
    <lineage>
        <taxon>Eukaryota</taxon>
        <taxon>Viridiplantae</taxon>
        <taxon>Streptophyta</taxon>
        <taxon>Embryophyta</taxon>
        <taxon>Tracheophyta</taxon>
        <taxon>Spermatophyta</taxon>
        <taxon>Magnoliopsida</taxon>
        <taxon>eudicotyledons</taxon>
        <taxon>Gunneridae</taxon>
        <taxon>Pentapetalae</taxon>
        <taxon>rosids</taxon>
        <taxon>fabids</taxon>
        <taxon>Malpighiales</taxon>
        <taxon>Passifloraceae</taxon>
        <taxon>Turnera</taxon>
    </lineage>
</organism>
<keyword evidence="2" id="KW-0418">Kinase</keyword>
<dbReference type="EMBL" id="JAKUCV010004797">
    <property type="protein sequence ID" value="KAJ4834033.1"/>
    <property type="molecule type" value="Genomic_DNA"/>
</dbReference>
<evidence type="ECO:0000313" key="5">
    <source>
        <dbReference type="EMBL" id="KAJ4834033.1"/>
    </source>
</evidence>